<keyword evidence="3" id="KW-1185">Reference proteome</keyword>
<sequence length="178" mass="19075">MGKARRQGVQHPEAAPELPLWSVHDASHDGGLCNGPTNQAHVATASNKARQSPRPTHLRYATDTPPTGNDRALATLALHFLGVGTLEPGRLAESASWDRSAAQTTVGRDEILHQLQALTPPISLAVTQIVAQGKTTTVSGRLTRDGQPPALFCHVLRFTDPAQGQIAQVVSFEQEERT</sequence>
<evidence type="ECO:0000256" key="1">
    <source>
        <dbReference type="SAM" id="MobiDB-lite"/>
    </source>
</evidence>
<protein>
    <recommendedName>
        <fullName evidence="4">SnoaL-like protein</fullName>
    </recommendedName>
</protein>
<reference evidence="2 3" key="1">
    <citation type="submission" date="2018-04" db="EMBL/GenBank/DDBJ databases">
        <title>Genomic Encyclopedia of Archaeal and Bacterial Type Strains, Phase II (KMG-II): from individual species to whole genera.</title>
        <authorList>
            <person name="Goeker M."/>
        </authorList>
    </citation>
    <scope>NUCLEOTIDE SEQUENCE [LARGE SCALE GENOMIC DNA]</scope>
    <source>
        <strain evidence="2 3">DSM 100434</strain>
    </source>
</reference>
<dbReference type="Proteomes" id="UP000244077">
    <property type="component" value="Unassembled WGS sequence"/>
</dbReference>
<dbReference type="EMBL" id="QAOH01000001">
    <property type="protein sequence ID" value="PTQ75522.1"/>
    <property type="molecule type" value="Genomic_DNA"/>
</dbReference>
<evidence type="ECO:0008006" key="4">
    <source>
        <dbReference type="Google" id="ProtNLM"/>
    </source>
</evidence>
<organism evidence="2 3">
    <name type="scientific">Celeribacter persicus</name>
    <dbReference type="NCBI Taxonomy" id="1651082"/>
    <lineage>
        <taxon>Bacteria</taxon>
        <taxon>Pseudomonadati</taxon>
        <taxon>Pseudomonadota</taxon>
        <taxon>Alphaproteobacteria</taxon>
        <taxon>Rhodobacterales</taxon>
        <taxon>Roseobacteraceae</taxon>
        <taxon>Celeribacter</taxon>
    </lineage>
</organism>
<evidence type="ECO:0000313" key="3">
    <source>
        <dbReference type="Proteomes" id="UP000244077"/>
    </source>
</evidence>
<feature type="compositionally biased region" description="Polar residues" evidence="1">
    <location>
        <begin position="44"/>
        <end position="54"/>
    </location>
</feature>
<feature type="region of interest" description="Disordered" evidence="1">
    <location>
        <begin position="1"/>
        <end position="20"/>
    </location>
</feature>
<comment type="caution">
    <text evidence="2">The sequence shown here is derived from an EMBL/GenBank/DDBJ whole genome shotgun (WGS) entry which is preliminary data.</text>
</comment>
<gene>
    <name evidence="2" type="ORF">C8N42_10160</name>
</gene>
<accession>A0A2T5HVB5</accession>
<dbReference type="AlphaFoldDB" id="A0A2T5HVB5"/>
<name>A0A2T5HVB5_9RHOB</name>
<proteinExistence type="predicted"/>
<evidence type="ECO:0000313" key="2">
    <source>
        <dbReference type="EMBL" id="PTQ75522.1"/>
    </source>
</evidence>
<feature type="region of interest" description="Disordered" evidence="1">
    <location>
        <begin position="44"/>
        <end position="69"/>
    </location>
</feature>
<dbReference type="Gene3D" id="3.10.450.50">
    <property type="match status" value="1"/>
</dbReference>